<dbReference type="SUPFAM" id="SSF56024">
    <property type="entry name" value="Phospholipase D/nuclease"/>
    <property type="match status" value="1"/>
</dbReference>
<evidence type="ECO:0000259" key="2">
    <source>
        <dbReference type="Pfam" id="PF24217"/>
    </source>
</evidence>
<dbReference type="AlphaFoldDB" id="A0A1I0Q9U5"/>
<dbReference type="InterPro" id="IPR036388">
    <property type="entry name" value="WH-like_DNA-bd_sf"/>
</dbReference>
<protein>
    <submittedName>
        <fullName evidence="3">Sugar-specific transcriptional regulator TrmB</fullName>
    </submittedName>
</protein>
<dbReference type="EMBL" id="FOJA01000001">
    <property type="protein sequence ID" value="SEW23568.1"/>
    <property type="molecule type" value="Genomic_DNA"/>
</dbReference>
<dbReference type="InterPro" id="IPR055859">
    <property type="entry name" value="DUF7436"/>
</dbReference>
<dbReference type="RefSeq" id="WP_089669607.1">
    <property type="nucleotide sequence ID" value="NZ_FOJA01000001.1"/>
</dbReference>
<organism evidence="3 4">
    <name type="scientific">Halobacterium jilantaiense</name>
    <dbReference type="NCBI Taxonomy" id="355548"/>
    <lineage>
        <taxon>Archaea</taxon>
        <taxon>Methanobacteriati</taxon>
        <taxon>Methanobacteriota</taxon>
        <taxon>Stenosarchaea group</taxon>
        <taxon>Halobacteria</taxon>
        <taxon>Halobacteriales</taxon>
        <taxon>Halobacteriaceae</taxon>
        <taxon>Halobacterium</taxon>
    </lineage>
</organism>
<name>A0A1I0Q9U5_9EURY</name>
<feature type="domain" description="DUF7436" evidence="2">
    <location>
        <begin position="111"/>
        <end position="265"/>
    </location>
</feature>
<keyword evidence="4" id="KW-1185">Reference proteome</keyword>
<dbReference type="InterPro" id="IPR051797">
    <property type="entry name" value="TrmB-like"/>
</dbReference>
<dbReference type="Pfam" id="PF01978">
    <property type="entry name" value="TrmB"/>
    <property type="match status" value="1"/>
</dbReference>
<dbReference type="OrthoDB" id="202962at2157"/>
<evidence type="ECO:0000313" key="4">
    <source>
        <dbReference type="Proteomes" id="UP000198518"/>
    </source>
</evidence>
<accession>A0A1I0Q9U5</accession>
<dbReference type="InterPro" id="IPR036390">
    <property type="entry name" value="WH_DNA-bd_sf"/>
</dbReference>
<sequence length="266" mass="28822">MADLRDIGLSEYEANAYRALLRTGPATAKELSEESGVPMGRIYDVLGSIESQHLVRSQAASRPKKYVAVEPETALDRLLEDRKRELREKASQYEGVVDELTRELDEPKAPEDGFWTAAVGPQAALDLLLERIDAASDSIVLVSGTPASGWELDDVSGRVFGRLEAAVDRGVEVSVLLSEDLARSIPDEVNERYAEVLADEPGYEVRVGESIDGNVTIVDGAEVCLEVSNPVQPGEAFATIDLQDTQFAADVHEAFEASWGDSTTLG</sequence>
<proteinExistence type="predicted"/>
<gene>
    <name evidence="3" type="ORF">SAMN04487945_2399</name>
</gene>
<dbReference type="Pfam" id="PF24217">
    <property type="entry name" value="DUF7436"/>
    <property type="match status" value="1"/>
</dbReference>
<dbReference type="SUPFAM" id="SSF46785">
    <property type="entry name" value="Winged helix' DNA-binding domain"/>
    <property type="match status" value="1"/>
</dbReference>
<dbReference type="PANTHER" id="PTHR34293">
    <property type="entry name" value="HTH-TYPE TRANSCRIPTIONAL REGULATOR TRMBL2"/>
    <property type="match status" value="1"/>
</dbReference>
<dbReference type="Gene3D" id="3.30.870.10">
    <property type="entry name" value="Endonuclease Chain A"/>
    <property type="match status" value="1"/>
</dbReference>
<feature type="domain" description="Transcription regulator TrmB N-terminal" evidence="1">
    <location>
        <begin position="4"/>
        <end position="72"/>
    </location>
</feature>
<dbReference type="Proteomes" id="UP000198518">
    <property type="component" value="Unassembled WGS sequence"/>
</dbReference>
<evidence type="ECO:0000313" key="3">
    <source>
        <dbReference type="EMBL" id="SEW23568.1"/>
    </source>
</evidence>
<dbReference type="InterPro" id="IPR002831">
    <property type="entry name" value="Tscrpt_reg_TrmB_N"/>
</dbReference>
<evidence type="ECO:0000259" key="1">
    <source>
        <dbReference type="Pfam" id="PF01978"/>
    </source>
</evidence>
<dbReference type="PANTHER" id="PTHR34293:SF1">
    <property type="entry name" value="HTH-TYPE TRANSCRIPTIONAL REGULATOR TRMBL2"/>
    <property type="match status" value="1"/>
</dbReference>
<dbReference type="Gene3D" id="1.10.10.10">
    <property type="entry name" value="Winged helix-like DNA-binding domain superfamily/Winged helix DNA-binding domain"/>
    <property type="match status" value="1"/>
</dbReference>
<dbReference type="STRING" id="355548.SAMN04487945_2399"/>
<reference evidence="3 4" key="1">
    <citation type="submission" date="2016-10" db="EMBL/GenBank/DDBJ databases">
        <authorList>
            <person name="de Groot N.N."/>
        </authorList>
    </citation>
    <scope>NUCLEOTIDE SEQUENCE [LARGE SCALE GENOMIC DNA]</scope>
    <source>
        <strain evidence="3 4">CGMCC 1.5337</strain>
    </source>
</reference>